<dbReference type="OrthoDB" id="10252509at2759"/>
<dbReference type="InterPro" id="IPR040892">
    <property type="entry name" value="RPN1_N"/>
</dbReference>
<dbReference type="Proteomes" id="UP000249757">
    <property type="component" value="Unassembled WGS sequence"/>
</dbReference>
<dbReference type="EMBL" id="NRDI02000034">
    <property type="protein sequence ID" value="KAI1507731.1"/>
    <property type="molecule type" value="Genomic_DNA"/>
</dbReference>
<dbReference type="EMBL" id="NQIK02000001">
    <property type="protein sequence ID" value="KAF7579453.1"/>
    <property type="molecule type" value="Genomic_DNA"/>
</dbReference>
<dbReference type="Pfam" id="PF18051">
    <property type="entry name" value="RPN1_C"/>
    <property type="match status" value="1"/>
</dbReference>
<dbReference type="InterPro" id="IPR011989">
    <property type="entry name" value="ARM-like"/>
</dbReference>
<proteinExistence type="inferred from homology"/>
<evidence type="ECO:0000313" key="9">
    <source>
        <dbReference type="EMBL" id="KAF7579453.1"/>
    </source>
</evidence>
<dbReference type="PIRSF" id="PIRSF015965">
    <property type="entry name" value="26S_Psome_Rpn1"/>
    <property type="match status" value="1"/>
</dbReference>
<reference evidence="12" key="4">
    <citation type="journal article" date="2022" name="Microb. Genom.">
        <title>A global pangenome for the wheat fungal pathogen Pyrenophora tritici-repentis and prediction of effector protein structural homology.</title>
        <authorList>
            <person name="Moolhuijzen P.M."/>
            <person name="See P.T."/>
            <person name="Shi G."/>
            <person name="Powell H.R."/>
            <person name="Cockram J."/>
            <person name="Jorgensen L.N."/>
            <person name="Benslimane H."/>
            <person name="Strelkov S.E."/>
            <person name="Turner J."/>
            <person name="Liu Z."/>
            <person name="Moffat C.S."/>
        </authorList>
    </citation>
    <scope>NUCLEOTIDE SEQUENCE [LARGE SCALE GENOMIC DNA]</scope>
</reference>
<dbReference type="GO" id="GO:0042176">
    <property type="term" value="P:regulation of protein catabolic process"/>
    <property type="evidence" value="ECO:0007669"/>
    <property type="project" value="InterPro"/>
</dbReference>
<dbReference type="GO" id="GO:0034515">
    <property type="term" value="C:proteasome storage granule"/>
    <property type="evidence" value="ECO:0007669"/>
    <property type="project" value="TreeGrafter"/>
</dbReference>
<keyword evidence="3 5" id="KW-0647">Proteasome</keyword>
<dbReference type="Pfam" id="PF01851">
    <property type="entry name" value="PC_rep"/>
    <property type="match status" value="2"/>
</dbReference>
<evidence type="ECO:0000256" key="3">
    <source>
        <dbReference type="ARBA" id="ARBA00022942"/>
    </source>
</evidence>
<reference evidence="10" key="3">
    <citation type="journal article" date="2022" name="bioRxiv">
        <title>A global pangenome for the wheat fungal pathogen Pyrenophora tritici-repentis and prediction of effector protein structural homology.</title>
        <authorList>
            <person name="Moolhuijzen P."/>
            <person name="See P.T."/>
            <person name="Shi G."/>
            <person name="Powell H.R."/>
            <person name="Cockram J."/>
            <person name="Jorgensen L.N."/>
            <person name="Benslimane H."/>
            <person name="Strelkov S.E."/>
            <person name="Turner J."/>
            <person name="Liu Z."/>
            <person name="Moffat C.S."/>
        </authorList>
    </citation>
    <scope>NUCLEOTIDE SEQUENCE</scope>
    <source>
        <strain evidence="10">86-124</strain>
    </source>
</reference>
<comment type="similarity">
    <text evidence="1 5">Belongs to the proteasome subunit S2 family.</text>
</comment>
<reference evidence="9 11" key="1">
    <citation type="journal article" date="2018" name="BMC Genomics">
        <title>Comparative genomics of the wheat fungal pathogen Pyrenophora tritici-repentis reveals chromosomal variations and genome plasticity.</title>
        <authorList>
            <person name="Moolhuijzen P."/>
            <person name="See P.T."/>
            <person name="Hane J.K."/>
            <person name="Shi G."/>
            <person name="Liu Z."/>
            <person name="Oliver R.P."/>
            <person name="Moffat C.S."/>
        </authorList>
    </citation>
    <scope>NUCLEOTIDE SEQUENCE [LARGE SCALE GENOMIC DNA]</scope>
    <source>
        <strain evidence="9">M4</strain>
    </source>
</reference>
<dbReference type="InterPro" id="IPR002015">
    <property type="entry name" value="Proteasome/cyclosome_rpt"/>
</dbReference>
<organism evidence="10 12">
    <name type="scientific">Pyrenophora tritici-repentis</name>
    <dbReference type="NCBI Taxonomy" id="45151"/>
    <lineage>
        <taxon>Eukaryota</taxon>
        <taxon>Fungi</taxon>
        <taxon>Dikarya</taxon>
        <taxon>Ascomycota</taxon>
        <taxon>Pezizomycotina</taxon>
        <taxon>Dothideomycetes</taxon>
        <taxon>Pleosporomycetidae</taxon>
        <taxon>Pleosporales</taxon>
        <taxon>Pleosporineae</taxon>
        <taxon>Pleosporaceae</taxon>
        <taxon>Pyrenophora</taxon>
    </lineage>
</organism>
<dbReference type="InterPro" id="IPR041433">
    <property type="entry name" value="RPN1_C"/>
</dbReference>
<comment type="function">
    <text evidence="4 5">Acts as a regulatory subunit of the 26 proteasome which is involved in the ATP-dependent degradation of ubiquitinated proteins.</text>
</comment>
<accession>A0A2W1EQN5</accession>
<feature type="domain" description="RPN1 N-terminal" evidence="7">
    <location>
        <begin position="60"/>
        <end position="357"/>
    </location>
</feature>
<name>A0A2W1EQN5_9PLEO</name>
<dbReference type="FunFam" id="1.25.10.10:FF:000026">
    <property type="entry name" value="26S proteasome non-ATPase regulatory subunit 2"/>
    <property type="match status" value="1"/>
</dbReference>
<evidence type="ECO:0000313" key="11">
    <source>
        <dbReference type="Proteomes" id="UP000245464"/>
    </source>
</evidence>
<feature type="region of interest" description="Disordered" evidence="6">
    <location>
        <begin position="1"/>
        <end position="54"/>
    </location>
</feature>
<dbReference type="AlphaFoldDB" id="A0A2W1EQN5"/>
<feature type="compositionally biased region" description="Basic and acidic residues" evidence="6">
    <location>
        <begin position="26"/>
        <end position="40"/>
    </location>
</feature>
<gene>
    <name evidence="10" type="ORF">Ptr86124_013359</name>
    <name evidence="9" type="ORF">PtrM4_036930</name>
</gene>
<protein>
    <recommendedName>
        <fullName evidence="5">26S proteasome regulatory subunit RPN1</fullName>
    </recommendedName>
</protein>
<dbReference type="GO" id="GO:0008540">
    <property type="term" value="C:proteasome regulatory particle, base subcomplex"/>
    <property type="evidence" value="ECO:0007669"/>
    <property type="project" value="UniProtKB-UniRule"/>
</dbReference>
<keyword evidence="12" id="KW-1185">Reference proteome</keyword>
<dbReference type="Pfam" id="PF17781">
    <property type="entry name" value="RPN1_RPN2_N"/>
    <property type="match status" value="1"/>
</dbReference>
<evidence type="ECO:0000256" key="2">
    <source>
        <dbReference type="ARBA" id="ARBA00022737"/>
    </source>
</evidence>
<feature type="domain" description="26S proteasome non-ATPase regulatory subunit RPN1 C-terminal" evidence="8">
    <location>
        <begin position="843"/>
        <end position="896"/>
    </location>
</feature>
<evidence type="ECO:0000256" key="1">
    <source>
        <dbReference type="ARBA" id="ARBA00005460"/>
    </source>
</evidence>
<dbReference type="Proteomes" id="UP000245464">
    <property type="component" value="Chromosome 1"/>
</dbReference>
<sequence>MAKDDEKKPTAADKGKGKAPAANDADTAKDAKPDVEDKKAGVATTGEELSEEDQQLKSDLDMLAERILGPDTSLYKPALEQVKEFIKTSTSSMTAVPKPLKFLRPHYENLEKAYASWPGGENKQSLADMMSVLGMTYSDEERLDCLKYRLEAPSTDLGSWGHEYMRHLALEIGTEYQNRLNEDKSTDDLTDLASNLVPFFLKHNAEADAVDVLSELEMIDQIEQYIDENTYSRVALYMVSNVPLLTYPDNDKFLRTTYRIYAKYKQYTQAMTIAIRLHDNDLIMNAFTATNDKSIRRQMALLCGRQRICIDATDDDDAELQECMNNTRLTDHFQALGKELNILDPKTPDDIYKTHLESSRTAGLTNTDSARHNLASAFVNAFVNAGFANDKLMLAENTKASWVWKTKEEGMLSTTASLGMLMLWDVEEGLDKVDPFTHVEDDMVKAGAMLATGIFNSGVRMDSDPAIALLGDEDNINSKNKNIRLASIMGLGLAYAGSNKTDLLEVLLPIVTDTSLDMQLSAMAALSLGMIFVGSANGDVTDALMNTLLDEDRTKQLKDKWTRFMALGLALLFFGQQEEVDVILETLKALDHPMAKSASVLTEVCAWAGTGAVLKIQQLLHICNEHIEEDDEKKGDELLQSYAVIGLSLVAMGEDVGQEMILRTLGHLMHYGEANIRKAVPLALGLISPSNPQMKVYDTLSRYSHDNDNDVAINAIFAMGLCGAGTNNARLAQLLRQLASYYHRDPNALFMVRIAQGLLHAGKGTLSLNPFHTDRQVLSRVAASGLLTVLVSLIDAKSFIVGDSHYLLYYLTTAMAPRFLITLDEELKPLIVNVRVGQAVDIVGQAGRPKTITGWQTQSTPVLLAHGERAELEDEKYISLTNVLEGVVILRKNPEWED</sequence>
<evidence type="ECO:0000256" key="5">
    <source>
        <dbReference type="PIRNR" id="PIRNR015965"/>
    </source>
</evidence>
<evidence type="ECO:0000313" key="10">
    <source>
        <dbReference type="EMBL" id="KAI1507731.1"/>
    </source>
</evidence>
<evidence type="ECO:0000259" key="7">
    <source>
        <dbReference type="Pfam" id="PF17781"/>
    </source>
</evidence>
<keyword evidence="2" id="KW-0677">Repeat</keyword>
<dbReference type="InterPro" id="IPR016024">
    <property type="entry name" value="ARM-type_fold"/>
</dbReference>
<dbReference type="GO" id="GO:0030234">
    <property type="term" value="F:enzyme regulator activity"/>
    <property type="evidence" value="ECO:0007669"/>
    <property type="project" value="UniProtKB-UniRule"/>
</dbReference>
<dbReference type="InterPro" id="IPR016643">
    <property type="entry name" value="26S_Psome_Rpn1"/>
</dbReference>
<reference evidence="10" key="2">
    <citation type="submission" date="2021-05" db="EMBL/GenBank/DDBJ databases">
        <authorList>
            <person name="Moolhuijzen P.M."/>
            <person name="Moffat C.S."/>
        </authorList>
    </citation>
    <scope>NUCLEOTIDE SEQUENCE</scope>
    <source>
        <strain evidence="10">86-124</strain>
    </source>
</reference>
<dbReference type="Gene3D" id="1.25.10.10">
    <property type="entry name" value="Leucine-rich Repeat Variant"/>
    <property type="match status" value="1"/>
</dbReference>
<feature type="compositionally biased region" description="Basic and acidic residues" evidence="6">
    <location>
        <begin position="1"/>
        <end position="16"/>
    </location>
</feature>
<evidence type="ECO:0000256" key="6">
    <source>
        <dbReference type="SAM" id="MobiDB-lite"/>
    </source>
</evidence>
<evidence type="ECO:0000313" key="12">
    <source>
        <dbReference type="Proteomes" id="UP000249757"/>
    </source>
</evidence>
<evidence type="ECO:0000259" key="8">
    <source>
        <dbReference type="Pfam" id="PF18051"/>
    </source>
</evidence>
<dbReference type="SUPFAM" id="SSF48371">
    <property type="entry name" value="ARM repeat"/>
    <property type="match status" value="1"/>
</dbReference>
<evidence type="ECO:0000256" key="4">
    <source>
        <dbReference type="ARBA" id="ARBA00057191"/>
    </source>
</evidence>
<dbReference type="PANTHER" id="PTHR10943:SF1">
    <property type="entry name" value="26S PROTEASOME NON-ATPASE REGULATORY SUBUNIT 2"/>
    <property type="match status" value="1"/>
</dbReference>
<comment type="caution">
    <text evidence="10">The sequence shown here is derived from an EMBL/GenBank/DDBJ whole genome shotgun (WGS) entry which is preliminary data.</text>
</comment>
<dbReference type="GO" id="GO:0005634">
    <property type="term" value="C:nucleus"/>
    <property type="evidence" value="ECO:0007669"/>
    <property type="project" value="TreeGrafter"/>
</dbReference>
<dbReference type="PANTHER" id="PTHR10943">
    <property type="entry name" value="26S PROTEASOME NON-ATPASE REGULATORY SUBUNIT"/>
    <property type="match status" value="1"/>
</dbReference>
<dbReference type="GO" id="GO:0043161">
    <property type="term" value="P:proteasome-mediated ubiquitin-dependent protein catabolic process"/>
    <property type="evidence" value="ECO:0007669"/>
    <property type="project" value="TreeGrafter"/>
</dbReference>